<dbReference type="AlphaFoldDB" id="A0A914Z534"/>
<comment type="subcellular location">
    <subcellularLocation>
        <location evidence="1">Nucleus</location>
    </subcellularLocation>
</comment>
<keyword evidence="6" id="KW-0539">Nucleus</keyword>
<evidence type="ECO:0000313" key="9">
    <source>
        <dbReference type="Proteomes" id="UP000887577"/>
    </source>
</evidence>
<dbReference type="GO" id="GO:0008270">
    <property type="term" value="F:zinc ion binding"/>
    <property type="evidence" value="ECO:0007669"/>
    <property type="project" value="UniProtKB-KW"/>
</dbReference>
<evidence type="ECO:0000256" key="5">
    <source>
        <dbReference type="ARBA" id="ARBA00022833"/>
    </source>
</evidence>
<name>A0A914Z534_9BILA</name>
<dbReference type="PROSITE" id="PS00028">
    <property type="entry name" value="ZINC_FINGER_C2H2_1"/>
    <property type="match status" value="3"/>
</dbReference>
<dbReference type="WBParaSite" id="PSU_v2.g7460.t1">
    <property type="protein sequence ID" value="PSU_v2.g7460.t1"/>
    <property type="gene ID" value="PSU_v2.g7460"/>
</dbReference>
<protein>
    <submittedName>
        <fullName evidence="10">C2H2-type domain-containing protein</fullName>
    </submittedName>
</protein>
<evidence type="ECO:0000256" key="7">
    <source>
        <dbReference type="PROSITE-ProRule" id="PRU00042"/>
    </source>
</evidence>
<evidence type="ECO:0000256" key="4">
    <source>
        <dbReference type="ARBA" id="ARBA00022771"/>
    </source>
</evidence>
<dbReference type="GO" id="GO:0005634">
    <property type="term" value="C:nucleus"/>
    <property type="evidence" value="ECO:0007669"/>
    <property type="project" value="UniProtKB-SubCell"/>
</dbReference>
<accession>A0A914Z534</accession>
<keyword evidence="5" id="KW-0862">Zinc</keyword>
<organism evidence="9 10">
    <name type="scientific">Panagrolaimus superbus</name>
    <dbReference type="NCBI Taxonomy" id="310955"/>
    <lineage>
        <taxon>Eukaryota</taxon>
        <taxon>Metazoa</taxon>
        <taxon>Ecdysozoa</taxon>
        <taxon>Nematoda</taxon>
        <taxon>Chromadorea</taxon>
        <taxon>Rhabditida</taxon>
        <taxon>Tylenchina</taxon>
        <taxon>Panagrolaimomorpha</taxon>
        <taxon>Panagrolaimoidea</taxon>
        <taxon>Panagrolaimidae</taxon>
        <taxon>Panagrolaimus</taxon>
    </lineage>
</organism>
<evidence type="ECO:0000256" key="3">
    <source>
        <dbReference type="ARBA" id="ARBA00022737"/>
    </source>
</evidence>
<dbReference type="InterPro" id="IPR036236">
    <property type="entry name" value="Znf_C2H2_sf"/>
</dbReference>
<dbReference type="PANTHER" id="PTHR24394">
    <property type="entry name" value="ZINC FINGER PROTEIN"/>
    <property type="match status" value="1"/>
</dbReference>
<evidence type="ECO:0000256" key="6">
    <source>
        <dbReference type="ARBA" id="ARBA00023242"/>
    </source>
</evidence>
<dbReference type="Proteomes" id="UP000887577">
    <property type="component" value="Unplaced"/>
</dbReference>
<feature type="domain" description="C2H2-type" evidence="8">
    <location>
        <begin position="85"/>
        <end position="112"/>
    </location>
</feature>
<dbReference type="Gene3D" id="3.30.160.60">
    <property type="entry name" value="Classic Zinc Finger"/>
    <property type="match status" value="3"/>
</dbReference>
<evidence type="ECO:0000256" key="2">
    <source>
        <dbReference type="ARBA" id="ARBA00022723"/>
    </source>
</evidence>
<reference evidence="10" key="1">
    <citation type="submission" date="2022-11" db="UniProtKB">
        <authorList>
            <consortium name="WormBaseParasite"/>
        </authorList>
    </citation>
    <scope>IDENTIFICATION</scope>
</reference>
<sequence>MTEDCGGSSSFSIARNQQHLQRDHYHEVYNVEDEDHHSFLDVKHDPNLEYAVEEDASVSELEDNRSQTTSNRKYTFIMRPKAQTYVCEYCNKELRYKSKYLEHLRIHTGERPFICSFCSASFTQNGALKQHERIHTGDKPHYCLHCNKSFRTASSLNIHLKTHPSSTDTVIAGFGTALRDPYFGARLDEELAYEAHQQQEEEEEYLQLYEQPPENVEITHRWHVSHIAQPIVDTSLVTPEPELSLARFPDGRLQVNDIILEGEHFPMDGITFYYYTLANNEVLTFLYDNGNDTLEIVESNEGDATVALEEVPHEIQAPHYEDHFAASDG</sequence>
<evidence type="ECO:0000256" key="1">
    <source>
        <dbReference type="ARBA" id="ARBA00004123"/>
    </source>
</evidence>
<dbReference type="Pfam" id="PF00096">
    <property type="entry name" value="zf-C2H2"/>
    <property type="match status" value="2"/>
</dbReference>
<dbReference type="GO" id="GO:0000981">
    <property type="term" value="F:DNA-binding transcription factor activity, RNA polymerase II-specific"/>
    <property type="evidence" value="ECO:0007669"/>
    <property type="project" value="TreeGrafter"/>
</dbReference>
<evidence type="ECO:0000313" key="10">
    <source>
        <dbReference type="WBParaSite" id="PSU_v2.g7460.t1"/>
    </source>
</evidence>
<dbReference type="PANTHER" id="PTHR24394:SF29">
    <property type="entry name" value="MYONEURIN"/>
    <property type="match status" value="1"/>
</dbReference>
<keyword evidence="9" id="KW-1185">Reference proteome</keyword>
<keyword evidence="2" id="KW-0479">Metal-binding</keyword>
<dbReference type="SMART" id="SM00355">
    <property type="entry name" value="ZnF_C2H2"/>
    <property type="match status" value="3"/>
</dbReference>
<feature type="domain" description="C2H2-type" evidence="8">
    <location>
        <begin position="141"/>
        <end position="168"/>
    </location>
</feature>
<dbReference type="InterPro" id="IPR013087">
    <property type="entry name" value="Znf_C2H2_type"/>
</dbReference>
<feature type="domain" description="C2H2-type" evidence="8">
    <location>
        <begin position="113"/>
        <end position="140"/>
    </location>
</feature>
<keyword evidence="4 7" id="KW-0863">Zinc-finger</keyword>
<dbReference type="FunFam" id="3.30.160.60:FF:002343">
    <property type="entry name" value="Zinc finger protein 33A"/>
    <property type="match status" value="1"/>
</dbReference>
<dbReference type="InterPro" id="IPR022755">
    <property type="entry name" value="Znf_C2H2_jaz"/>
</dbReference>
<proteinExistence type="predicted"/>
<dbReference type="SUPFAM" id="SSF57667">
    <property type="entry name" value="beta-beta-alpha zinc fingers"/>
    <property type="match status" value="2"/>
</dbReference>
<dbReference type="Pfam" id="PF12171">
    <property type="entry name" value="zf-C2H2_jaz"/>
    <property type="match status" value="1"/>
</dbReference>
<dbReference type="FunFam" id="3.30.160.60:FF:000624">
    <property type="entry name" value="zinc finger protein 697"/>
    <property type="match status" value="1"/>
</dbReference>
<evidence type="ECO:0000259" key="8">
    <source>
        <dbReference type="PROSITE" id="PS50157"/>
    </source>
</evidence>
<dbReference type="PROSITE" id="PS50157">
    <property type="entry name" value="ZINC_FINGER_C2H2_2"/>
    <property type="match status" value="3"/>
</dbReference>
<keyword evidence="3" id="KW-0677">Repeat</keyword>